<reference evidence="2 3" key="1">
    <citation type="journal article" date="2015" name="Nature">
        <title>rRNA introns, odd ribosomes, and small enigmatic genomes across a large radiation of phyla.</title>
        <authorList>
            <person name="Brown C.T."/>
            <person name="Hug L.A."/>
            <person name="Thomas B.C."/>
            <person name="Sharon I."/>
            <person name="Castelle C.J."/>
            <person name="Singh A."/>
            <person name="Wilkins M.J."/>
            <person name="Williams K.H."/>
            <person name="Banfield J.F."/>
        </authorList>
    </citation>
    <scope>NUCLEOTIDE SEQUENCE [LARGE SCALE GENOMIC DNA]</scope>
</reference>
<feature type="transmembrane region" description="Helical" evidence="1">
    <location>
        <begin position="20"/>
        <end position="41"/>
    </location>
</feature>
<keyword evidence="1" id="KW-1133">Transmembrane helix</keyword>
<evidence type="ECO:0000256" key="1">
    <source>
        <dbReference type="SAM" id="Phobius"/>
    </source>
</evidence>
<keyword evidence="1" id="KW-0472">Membrane</keyword>
<evidence type="ECO:0000313" key="2">
    <source>
        <dbReference type="EMBL" id="KKP77639.1"/>
    </source>
</evidence>
<evidence type="ECO:0000313" key="3">
    <source>
        <dbReference type="Proteomes" id="UP000034816"/>
    </source>
</evidence>
<comment type="caution">
    <text evidence="2">The sequence shown here is derived from an EMBL/GenBank/DDBJ whole genome shotgun (WGS) entry which is preliminary data.</text>
</comment>
<sequence length="42" mass="4866">MNREKFSKFLNKFPSGRLLFAILSGIVLALILYLVFLLLPLR</sequence>
<gene>
    <name evidence="2" type="ORF">UR73_C0015G0002</name>
</gene>
<proteinExistence type="predicted"/>
<name>A0A0G0C7F5_9BACT</name>
<dbReference type="AlphaFoldDB" id="A0A0G0C7F5"/>
<dbReference type="Proteomes" id="UP000034816">
    <property type="component" value="Unassembled WGS sequence"/>
</dbReference>
<keyword evidence="1" id="KW-0812">Transmembrane</keyword>
<accession>A0A0G0C7F5</accession>
<protein>
    <submittedName>
        <fullName evidence="2">Uncharacterized protein</fullName>
    </submittedName>
</protein>
<dbReference type="EMBL" id="LBQH01000015">
    <property type="protein sequence ID" value="KKP77639.1"/>
    <property type="molecule type" value="Genomic_DNA"/>
</dbReference>
<organism evidence="2 3">
    <name type="scientific">candidate division WS6 bacterium GW2011_GWF1_35_23</name>
    <dbReference type="NCBI Taxonomy" id="1619097"/>
    <lineage>
        <taxon>Bacteria</taxon>
        <taxon>Candidatus Dojkabacteria</taxon>
    </lineage>
</organism>